<feature type="compositionally biased region" description="Low complexity" evidence="1">
    <location>
        <begin position="181"/>
        <end position="190"/>
    </location>
</feature>
<dbReference type="PANTHER" id="PTHR24024">
    <property type="entry name" value="PULMONARY SURFACTANT-ASSOCIATED PROTEIN A"/>
    <property type="match status" value="1"/>
</dbReference>
<proteinExistence type="predicted"/>
<evidence type="ECO:0000256" key="2">
    <source>
        <dbReference type="SAM" id="Phobius"/>
    </source>
</evidence>
<dbReference type="InterPro" id="IPR051077">
    <property type="entry name" value="Ca-dependent_lectin"/>
</dbReference>
<keyword evidence="2" id="KW-0812">Transmembrane</keyword>
<feature type="compositionally biased region" description="Polar residues" evidence="1">
    <location>
        <begin position="137"/>
        <end position="150"/>
    </location>
</feature>
<evidence type="ECO:0000256" key="1">
    <source>
        <dbReference type="SAM" id="MobiDB-lite"/>
    </source>
</evidence>
<feature type="region of interest" description="Disordered" evidence="1">
    <location>
        <begin position="130"/>
        <end position="243"/>
    </location>
</feature>
<keyword evidence="2" id="KW-0472">Membrane</keyword>
<evidence type="ECO:0008006" key="5">
    <source>
        <dbReference type="Google" id="ProtNLM"/>
    </source>
</evidence>
<keyword evidence="2" id="KW-1133">Transmembrane helix</keyword>
<dbReference type="OMA" id="IWQSESW"/>
<evidence type="ECO:0000313" key="4">
    <source>
        <dbReference type="Proteomes" id="UP000887568"/>
    </source>
</evidence>
<protein>
    <recommendedName>
        <fullName evidence="5">Short-chain collagen C4-like</fullName>
    </recommendedName>
</protein>
<dbReference type="GO" id="GO:0005615">
    <property type="term" value="C:extracellular space"/>
    <property type="evidence" value="ECO:0007669"/>
    <property type="project" value="TreeGrafter"/>
</dbReference>
<organism evidence="3 4">
    <name type="scientific">Patiria miniata</name>
    <name type="common">Bat star</name>
    <name type="synonym">Asterina miniata</name>
    <dbReference type="NCBI Taxonomy" id="46514"/>
    <lineage>
        <taxon>Eukaryota</taxon>
        <taxon>Metazoa</taxon>
        <taxon>Echinodermata</taxon>
        <taxon>Eleutherozoa</taxon>
        <taxon>Asterozoa</taxon>
        <taxon>Asteroidea</taxon>
        <taxon>Valvatacea</taxon>
        <taxon>Valvatida</taxon>
        <taxon>Asterinidae</taxon>
        <taxon>Patiria</taxon>
    </lineage>
</organism>
<feature type="compositionally biased region" description="Basic and acidic residues" evidence="1">
    <location>
        <begin position="166"/>
        <end position="179"/>
    </location>
</feature>
<dbReference type="OrthoDB" id="6086925at2759"/>
<evidence type="ECO:0000313" key="3">
    <source>
        <dbReference type="EnsemblMetazoa" id="XP_038073655.1"/>
    </source>
</evidence>
<name>A0A914BCT2_PATMI</name>
<dbReference type="RefSeq" id="XP_038073655.1">
    <property type="nucleotide sequence ID" value="XM_038217727.1"/>
</dbReference>
<dbReference type="EnsemblMetazoa" id="XM_038217727.1">
    <property type="protein sequence ID" value="XP_038073655.1"/>
    <property type="gene ID" value="LOC119741821"/>
</dbReference>
<keyword evidence="4" id="KW-1185">Reference proteome</keyword>
<sequence length="434" mass="47156">MPSLTNSLGIWQSESWDRAAVRHSYSQLLDNMAPNHKLSEVSVDGEYLTGKNYLAKNGRFWLWFLVGTLLNVCLIAASVGLTVMYVHTELQSLKDQMQIHEERLAWLEDASSKQDAGKEGVPTWKYAQLRTRRDQEPQVSSGNSGQQNATLLPGYGPGNAGVVFCRDGRDGRDGKDGHDGAQGPAGPAGQSGIKGEKGDPGIDGDQGSSGVMMHRRAKRALGDGDSSLTAENRESGAHDVYPTLKPSGGETYIRWGRTTCLNDTSTELVYAGFATGAHYTHKGGSVDFFCLPSDPEWSASHNDGINSNSFLYGMEYEVSGFDPFSHENAEFLHNRDVPCAVCRLVDRGTQLLFPAKLGCPENWTEEYRGFLMSGHHGHEQRSKAVCVDVAPEAIPGSKTSQDGALLYIIEGKCGSLLCPPYVEGREIACTVCSI</sequence>
<dbReference type="GeneID" id="119741821"/>
<feature type="transmembrane region" description="Helical" evidence="2">
    <location>
        <begin position="60"/>
        <end position="86"/>
    </location>
</feature>
<dbReference type="PANTHER" id="PTHR24024:SF18">
    <property type="entry name" value="SHORT-CHAIN COLLAGEN C4-LIKE"/>
    <property type="match status" value="1"/>
</dbReference>
<accession>A0A914BCT2</accession>
<dbReference type="Proteomes" id="UP000887568">
    <property type="component" value="Unplaced"/>
</dbReference>
<reference evidence="3" key="1">
    <citation type="submission" date="2022-11" db="UniProtKB">
        <authorList>
            <consortium name="EnsemblMetazoa"/>
        </authorList>
    </citation>
    <scope>IDENTIFICATION</scope>
</reference>
<dbReference type="AlphaFoldDB" id="A0A914BCT2"/>